<evidence type="ECO:0000313" key="2">
    <source>
        <dbReference type="Proteomes" id="UP001623330"/>
    </source>
</evidence>
<protein>
    <submittedName>
        <fullName evidence="1">Factor arrest protein 3</fullName>
    </submittedName>
</protein>
<sequence length="212" mass="25337">MNDTSYDNFEYLYLLAKNLGNGCRSSRKETDKIDLLLRRLSKQTAVTYEELSQNPDEKTINKFEEMTKPSDVDMLIKENYRLVYEIQQQEHINDLITKLVNNINEHLTSIRNFIIEQKLARDQNNEIYLHETFTMRENLMKENIDNLDMHQQITHNNVTDIIDKFEKLFNSIEWDQVPKDNKEYQQIKKQIDYVNSTYGLNLTSLEMEETKV</sequence>
<organism evidence="1 2">
    <name type="scientific">Nakaseomyces bracarensis</name>
    <dbReference type="NCBI Taxonomy" id="273131"/>
    <lineage>
        <taxon>Eukaryota</taxon>
        <taxon>Fungi</taxon>
        <taxon>Dikarya</taxon>
        <taxon>Ascomycota</taxon>
        <taxon>Saccharomycotina</taxon>
        <taxon>Saccharomycetes</taxon>
        <taxon>Saccharomycetales</taxon>
        <taxon>Saccharomycetaceae</taxon>
        <taxon>Nakaseomyces</taxon>
    </lineage>
</organism>
<proteinExistence type="predicted"/>
<accession>A0ABR4NUN7</accession>
<dbReference type="Proteomes" id="UP001623330">
    <property type="component" value="Unassembled WGS sequence"/>
</dbReference>
<keyword evidence="2" id="KW-1185">Reference proteome</keyword>
<reference evidence="1 2" key="1">
    <citation type="submission" date="2024-05" db="EMBL/GenBank/DDBJ databases">
        <title>Long read based assembly of the Candida bracarensis genome reveals expanded adhesin content.</title>
        <authorList>
            <person name="Marcet-Houben M."/>
            <person name="Ksiezopolska E."/>
            <person name="Gabaldon T."/>
        </authorList>
    </citation>
    <scope>NUCLEOTIDE SEQUENCE [LARGE SCALE GENOMIC DNA]</scope>
    <source>
        <strain evidence="1 2">CBM6</strain>
    </source>
</reference>
<evidence type="ECO:0000313" key="1">
    <source>
        <dbReference type="EMBL" id="KAL3232371.1"/>
    </source>
</evidence>
<gene>
    <name evidence="1" type="ORF">RNJ44_04287</name>
</gene>
<dbReference type="EMBL" id="JBEVYD010000005">
    <property type="protein sequence ID" value="KAL3232371.1"/>
    <property type="molecule type" value="Genomic_DNA"/>
</dbReference>
<name>A0ABR4NUN7_9SACH</name>
<comment type="caution">
    <text evidence="1">The sequence shown here is derived from an EMBL/GenBank/DDBJ whole genome shotgun (WGS) entry which is preliminary data.</text>
</comment>